<dbReference type="InterPro" id="IPR012334">
    <property type="entry name" value="Pectin_lyas_fold"/>
</dbReference>
<dbReference type="InterPro" id="IPR011050">
    <property type="entry name" value="Pectin_lyase_fold/virulence"/>
</dbReference>
<organism evidence="3">
    <name type="scientific">Edafosvirus sp</name>
    <dbReference type="NCBI Taxonomy" id="2487765"/>
    <lineage>
        <taxon>Viruses</taxon>
        <taxon>Varidnaviria</taxon>
        <taxon>Bamfordvirae</taxon>
        <taxon>Nucleocytoviricota</taxon>
        <taxon>Megaviricetes</taxon>
        <taxon>Imitervirales</taxon>
        <taxon>Mimiviridae</taxon>
        <taxon>Klosneuvirinae</taxon>
    </lineage>
</organism>
<feature type="transmembrane region" description="Helical" evidence="1">
    <location>
        <begin position="408"/>
        <end position="426"/>
    </location>
</feature>
<dbReference type="SMART" id="SM00710">
    <property type="entry name" value="PbH1"/>
    <property type="match status" value="8"/>
</dbReference>
<evidence type="ECO:0000259" key="2">
    <source>
        <dbReference type="Pfam" id="PF13229"/>
    </source>
</evidence>
<evidence type="ECO:0000256" key="1">
    <source>
        <dbReference type="SAM" id="Phobius"/>
    </source>
</evidence>
<dbReference type="InterPro" id="IPR006626">
    <property type="entry name" value="PbH1"/>
</dbReference>
<keyword evidence="1" id="KW-1133">Transmembrane helix</keyword>
<sequence>MYNNKLIITLVILCISSFTTHAIGYNDSVKIGPDIFIIGYNLSENDFLLSNQTYLVNNTSDISLVLQSVIDGTDQIGGTILLKEGTYVLNQPIVLKNLVHLKGEGIDETIIIASDYGSQGLIQAQTINNTAISNMTLDGNKYLQNNDNGKHGIDIQGCNNVYIGHLKIVDFQGHGIYAHGMNELIDISNIVSKNNDLNGITIIETYIGLIQNSIIINNSCDGIRLVCLTTSAKVTNSHISNNNGDGISINQSYPIILMDNVIENNDGNGIFTDNSNDIIVRNNTIMVYKYHYYGCNILVQNSDINTIDIYDNKLFGGKSAGICIINVQNTLLDNNIIDDMCMCYIFNSSSIVMTNNICNAEILYQNDGTSSIQNINNIYQYTVCSNMLNKTKTNHTKNSHQKNGTHNLITVYFYSWIAVILSFFIFI</sequence>
<name>A0A3G4ZT01_9VIRU</name>
<keyword evidence="1" id="KW-0472">Membrane</keyword>
<evidence type="ECO:0000313" key="3">
    <source>
        <dbReference type="EMBL" id="AYV78030.1"/>
    </source>
</evidence>
<dbReference type="EMBL" id="MK072069">
    <property type="protein sequence ID" value="AYV78030.1"/>
    <property type="molecule type" value="Genomic_DNA"/>
</dbReference>
<gene>
    <name evidence="3" type="ORF">Edafosvirus4_14</name>
</gene>
<dbReference type="SUPFAM" id="SSF51126">
    <property type="entry name" value="Pectin lyase-like"/>
    <property type="match status" value="1"/>
</dbReference>
<keyword evidence="1" id="KW-0812">Transmembrane</keyword>
<protein>
    <recommendedName>
        <fullName evidence="2">Right handed beta helix domain-containing protein</fullName>
    </recommendedName>
</protein>
<feature type="domain" description="Right handed beta helix" evidence="2">
    <location>
        <begin position="175"/>
        <end position="336"/>
    </location>
</feature>
<dbReference type="Gene3D" id="2.160.20.10">
    <property type="entry name" value="Single-stranded right-handed beta-helix, Pectin lyase-like"/>
    <property type="match status" value="1"/>
</dbReference>
<dbReference type="InterPro" id="IPR039448">
    <property type="entry name" value="Beta_helix"/>
</dbReference>
<reference evidence="3" key="1">
    <citation type="submission" date="2018-10" db="EMBL/GenBank/DDBJ databases">
        <title>Hidden diversity of soil giant viruses.</title>
        <authorList>
            <person name="Schulz F."/>
            <person name="Alteio L."/>
            <person name="Goudeau D."/>
            <person name="Ryan E.M."/>
            <person name="Malmstrom R.R."/>
            <person name="Blanchard J."/>
            <person name="Woyke T."/>
        </authorList>
    </citation>
    <scope>NUCLEOTIDE SEQUENCE</scope>
    <source>
        <strain evidence="3">EDV1</strain>
    </source>
</reference>
<dbReference type="Pfam" id="PF13229">
    <property type="entry name" value="Beta_helix"/>
    <property type="match status" value="1"/>
</dbReference>
<proteinExistence type="predicted"/>
<accession>A0A3G4ZT01</accession>